<dbReference type="EMBL" id="LXQA010051051">
    <property type="protein sequence ID" value="MCI03049.1"/>
    <property type="molecule type" value="Genomic_DNA"/>
</dbReference>
<comment type="caution">
    <text evidence="2">The sequence shown here is derived from an EMBL/GenBank/DDBJ whole genome shotgun (WGS) entry which is preliminary data.</text>
</comment>
<dbReference type="PANTHER" id="PTHR47481:SF22">
    <property type="entry name" value="RETROTRANSPOSON GAG DOMAIN-CONTAINING PROTEIN"/>
    <property type="match status" value="1"/>
</dbReference>
<dbReference type="InterPro" id="IPR036875">
    <property type="entry name" value="Znf_CCHC_sf"/>
</dbReference>
<dbReference type="SUPFAM" id="SSF57756">
    <property type="entry name" value="Retrovirus zinc finger-like domains"/>
    <property type="match status" value="1"/>
</dbReference>
<dbReference type="GO" id="GO:0003676">
    <property type="term" value="F:nucleic acid binding"/>
    <property type="evidence" value="ECO:0007669"/>
    <property type="project" value="InterPro"/>
</dbReference>
<evidence type="ECO:0000313" key="3">
    <source>
        <dbReference type="Proteomes" id="UP000265520"/>
    </source>
</evidence>
<reference evidence="2 3" key="1">
    <citation type="journal article" date="2018" name="Front. Plant Sci.">
        <title>Red Clover (Trifolium pratense) and Zigzag Clover (T. medium) - A Picture of Genomic Similarities and Differences.</title>
        <authorList>
            <person name="Dluhosova J."/>
            <person name="Istvanek J."/>
            <person name="Nedelnik J."/>
            <person name="Repkova J."/>
        </authorList>
    </citation>
    <scope>NUCLEOTIDE SEQUENCE [LARGE SCALE GENOMIC DNA]</scope>
    <source>
        <strain evidence="3">cv. 10/8</strain>
        <tissue evidence="2">Leaf</tissue>
    </source>
</reference>
<proteinExistence type="predicted"/>
<dbReference type="PANTHER" id="PTHR47481">
    <property type="match status" value="1"/>
</dbReference>
<dbReference type="Proteomes" id="UP000265520">
    <property type="component" value="Unassembled WGS sequence"/>
</dbReference>
<accession>A0A392NV57</accession>
<dbReference type="GO" id="GO:0008270">
    <property type="term" value="F:zinc ion binding"/>
    <property type="evidence" value="ECO:0007669"/>
    <property type="project" value="InterPro"/>
</dbReference>
<feature type="non-terminal residue" evidence="2">
    <location>
        <position position="1"/>
    </location>
</feature>
<feature type="region of interest" description="Disordered" evidence="1">
    <location>
        <begin position="102"/>
        <end position="149"/>
    </location>
</feature>
<sequence>IGCAHAHELWDRLFSYFHKQTRARARHLRVELRAKTLANASIYDYLLSIRQIVDELASVGDPLPIPLHIDVLLLAHELRLNKYKKQTVSDVASLNLTHVAPMQSTTEAGSSSTAEPASPPSLEPDYSSFRGGRRGGRGGRGGRGRGGRNADVQCQVCSKWGHAAFNCWHRFNQQFQPNGGAASGAQGMHHHAPAAYGNPPNLGYHPPPYGNPYGYFPTANVWMRPPYNPRPPFVPANSPSAFITNTASSSHAGPSTSTSWYPDSGASYHVTNGASNLQQLTPFEG</sequence>
<feature type="compositionally biased region" description="Basic residues" evidence="1">
    <location>
        <begin position="131"/>
        <end position="146"/>
    </location>
</feature>
<name>A0A392NV57_9FABA</name>
<dbReference type="AlphaFoldDB" id="A0A392NV57"/>
<protein>
    <submittedName>
        <fullName evidence="2">DNA polymerase</fullName>
    </submittedName>
</protein>
<evidence type="ECO:0000256" key="1">
    <source>
        <dbReference type="SAM" id="MobiDB-lite"/>
    </source>
</evidence>
<feature type="compositionally biased region" description="Low complexity" evidence="1">
    <location>
        <begin position="104"/>
        <end position="116"/>
    </location>
</feature>
<organism evidence="2 3">
    <name type="scientific">Trifolium medium</name>
    <dbReference type="NCBI Taxonomy" id="97028"/>
    <lineage>
        <taxon>Eukaryota</taxon>
        <taxon>Viridiplantae</taxon>
        <taxon>Streptophyta</taxon>
        <taxon>Embryophyta</taxon>
        <taxon>Tracheophyta</taxon>
        <taxon>Spermatophyta</taxon>
        <taxon>Magnoliopsida</taxon>
        <taxon>eudicotyledons</taxon>
        <taxon>Gunneridae</taxon>
        <taxon>Pentapetalae</taxon>
        <taxon>rosids</taxon>
        <taxon>fabids</taxon>
        <taxon>Fabales</taxon>
        <taxon>Fabaceae</taxon>
        <taxon>Papilionoideae</taxon>
        <taxon>50 kb inversion clade</taxon>
        <taxon>NPAAA clade</taxon>
        <taxon>Hologalegina</taxon>
        <taxon>IRL clade</taxon>
        <taxon>Trifolieae</taxon>
        <taxon>Trifolium</taxon>
    </lineage>
</organism>
<keyword evidence="3" id="KW-1185">Reference proteome</keyword>
<evidence type="ECO:0000313" key="2">
    <source>
        <dbReference type="EMBL" id="MCI03049.1"/>
    </source>
</evidence>
<feature type="non-terminal residue" evidence="2">
    <location>
        <position position="285"/>
    </location>
</feature>